<keyword evidence="3" id="KW-0645">Protease</keyword>
<evidence type="ECO:0000256" key="6">
    <source>
        <dbReference type="ARBA" id="ARBA00023049"/>
    </source>
</evidence>
<evidence type="ECO:0000256" key="7">
    <source>
        <dbReference type="PROSITE-ProRule" id="PRU01379"/>
    </source>
</evidence>
<dbReference type="InterPro" id="IPR000834">
    <property type="entry name" value="Peptidase_M14"/>
</dbReference>
<dbReference type="Proteomes" id="UP000824081">
    <property type="component" value="Unassembled WGS sequence"/>
</dbReference>
<keyword evidence="6" id="KW-0482">Metalloprotease</keyword>
<reference evidence="9" key="2">
    <citation type="journal article" date="2021" name="PeerJ">
        <title>Extensive microbial diversity within the chicken gut microbiome revealed by metagenomics and culture.</title>
        <authorList>
            <person name="Gilroy R."/>
            <person name="Ravi A."/>
            <person name="Getino M."/>
            <person name="Pursley I."/>
            <person name="Horton D.L."/>
            <person name="Alikhan N.F."/>
            <person name="Baker D."/>
            <person name="Gharbi K."/>
            <person name="Hall N."/>
            <person name="Watson M."/>
            <person name="Adriaenssens E.M."/>
            <person name="Foster-Nyarko E."/>
            <person name="Jarju S."/>
            <person name="Secka A."/>
            <person name="Antonio M."/>
            <person name="Oren A."/>
            <person name="Chaudhuri R.R."/>
            <person name="La Ragione R."/>
            <person name="Hildebrand F."/>
            <person name="Pallen M.J."/>
        </authorList>
    </citation>
    <scope>NUCLEOTIDE SEQUENCE</scope>
    <source>
        <strain evidence="9">11687</strain>
    </source>
</reference>
<organism evidence="9 10">
    <name type="scientific">Candidatus Scatosoma pullistercoris</name>
    <dbReference type="NCBI Taxonomy" id="2840934"/>
    <lineage>
        <taxon>Bacteria</taxon>
        <taxon>Bacillati</taxon>
        <taxon>Bacillota</taxon>
        <taxon>Clostridia</taxon>
        <taxon>Candidatus Scatosoma</taxon>
    </lineage>
</organism>
<dbReference type="GO" id="GO:0006508">
    <property type="term" value="P:proteolysis"/>
    <property type="evidence" value="ECO:0007669"/>
    <property type="project" value="UniProtKB-KW"/>
</dbReference>
<feature type="active site" description="Proton donor/acceptor" evidence="7">
    <location>
        <position position="237"/>
    </location>
</feature>
<evidence type="ECO:0000259" key="8">
    <source>
        <dbReference type="PROSITE" id="PS52035"/>
    </source>
</evidence>
<comment type="caution">
    <text evidence="9">The sequence shown here is derived from an EMBL/GenBank/DDBJ whole genome shotgun (WGS) entry which is preliminary data.</text>
</comment>
<dbReference type="GO" id="GO:0008270">
    <property type="term" value="F:zinc ion binding"/>
    <property type="evidence" value="ECO:0007669"/>
    <property type="project" value="InterPro"/>
</dbReference>
<name>A0A9D1ME46_9FIRM</name>
<evidence type="ECO:0000256" key="4">
    <source>
        <dbReference type="ARBA" id="ARBA00022801"/>
    </source>
</evidence>
<dbReference type="Pfam" id="PF00246">
    <property type="entry name" value="Peptidase_M14"/>
    <property type="match status" value="1"/>
</dbReference>
<keyword evidence="4" id="KW-0378">Hydrolase</keyword>
<dbReference type="SMART" id="SM00631">
    <property type="entry name" value="Zn_pept"/>
    <property type="match status" value="1"/>
</dbReference>
<dbReference type="Gene3D" id="3.40.630.10">
    <property type="entry name" value="Zn peptidases"/>
    <property type="match status" value="1"/>
</dbReference>
<gene>
    <name evidence="9" type="ORF">IAC57_00495</name>
</gene>
<evidence type="ECO:0000256" key="3">
    <source>
        <dbReference type="ARBA" id="ARBA00022670"/>
    </source>
</evidence>
<dbReference type="PANTHER" id="PTHR11705">
    <property type="entry name" value="PROTEASE FAMILY M14 CARBOXYPEPTIDASE A,B"/>
    <property type="match status" value="1"/>
</dbReference>
<evidence type="ECO:0000256" key="2">
    <source>
        <dbReference type="ARBA" id="ARBA00005988"/>
    </source>
</evidence>
<evidence type="ECO:0000313" key="9">
    <source>
        <dbReference type="EMBL" id="HIU58556.1"/>
    </source>
</evidence>
<dbReference type="PROSITE" id="PS52035">
    <property type="entry name" value="PEPTIDASE_M14"/>
    <property type="match status" value="1"/>
</dbReference>
<evidence type="ECO:0000313" key="10">
    <source>
        <dbReference type="Proteomes" id="UP000824081"/>
    </source>
</evidence>
<accession>A0A9D1ME46</accession>
<feature type="domain" description="Peptidase M14" evidence="8">
    <location>
        <begin position="1"/>
        <end position="270"/>
    </location>
</feature>
<protein>
    <submittedName>
        <fullName evidence="9">Peptidase M14</fullName>
    </submittedName>
</protein>
<sequence>MDIYEEITEFYRGVQAEKRVIGTSVFGRNLYAFRMGEGRPVCIAQYAIHGREWITARLALAQFRLGTGRGSAWFVPLVNPDGALLCQRGRESAPDPIAAAELLAVNGSEDFSLWKANGRAVDLNVNFPADWGRGKRNVRIPAGENYIGPRPLSEPETRALKAFTEEIRPDLTISYHTKGEEIYWYYGQSLTACARDKKLALALSASTGYPLCRAPGSTGGYKDWCIAALHIPAFTVEAGRDSLSHPLGDEAYAELEEKNLFSVRTLLETCAAGMR</sequence>
<comment type="similarity">
    <text evidence="2 7">Belongs to the peptidase M14 family.</text>
</comment>
<evidence type="ECO:0000256" key="1">
    <source>
        <dbReference type="ARBA" id="ARBA00001947"/>
    </source>
</evidence>
<dbReference type="AlphaFoldDB" id="A0A9D1ME46"/>
<dbReference type="GO" id="GO:0004181">
    <property type="term" value="F:metallocarboxypeptidase activity"/>
    <property type="evidence" value="ECO:0007669"/>
    <property type="project" value="InterPro"/>
</dbReference>
<reference evidence="9" key="1">
    <citation type="submission" date="2020-10" db="EMBL/GenBank/DDBJ databases">
        <authorList>
            <person name="Gilroy R."/>
        </authorList>
    </citation>
    <scope>NUCLEOTIDE SEQUENCE</scope>
    <source>
        <strain evidence="9">11687</strain>
    </source>
</reference>
<dbReference type="SUPFAM" id="SSF53187">
    <property type="entry name" value="Zn-dependent exopeptidases"/>
    <property type="match status" value="1"/>
</dbReference>
<dbReference type="PANTHER" id="PTHR11705:SF143">
    <property type="entry name" value="SLL0236 PROTEIN"/>
    <property type="match status" value="1"/>
</dbReference>
<dbReference type="GO" id="GO:0005615">
    <property type="term" value="C:extracellular space"/>
    <property type="evidence" value="ECO:0007669"/>
    <property type="project" value="TreeGrafter"/>
</dbReference>
<comment type="cofactor">
    <cofactor evidence="1">
        <name>Zn(2+)</name>
        <dbReference type="ChEBI" id="CHEBI:29105"/>
    </cofactor>
</comment>
<keyword evidence="5" id="KW-0862">Zinc</keyword>
<proteinExistence type="inferred from homology"/>
<evidence type="ECO:0000256" key="5">
    <source>
        <dbReference type="ARBA" id="ARBA00022833"/>
    </source>
</evidence>
<dbReference type="EMBL" id="DVMZ01000012">
    <property type="protein sequence ID" value="HIU58556.1"/>
    <property type="molecule type" value="Genomic_DNA"/>
</dbReference>